<keyword evidence="4" id="KW-1185">Reference proteome</keyword>
<dbReference type="AlphaFoldDB" id="A0ABD6H846"/>
<gene>
    <name evidence="3" type="ORF">BBK91_012535</name>
    <name evidence="2" type="ORF">BBL17_011400</name>
</gene>
<comment type="caution">
    <text evidence="3">The sequence shown here is derived from an EMBL/GenBank/DDBJ whole genome shotgun (WGS) entry which is preliminary data.</text>
</comment>
<dbReference type="EMBL" id="MBFE02000006">
    <property type="protein sequence ID" value="MUO42387.1"/>
    <property type="molecule type" value="Genomic_DNA"/>
</dbReference>
<reference evidence="4 5" key="1">
    <citation type="submission" date="2019-11" db="EMBL/GenBank/DDBJ databases">
        <title>Whole-genome sequencing of Allorhizobium vitis.</title>
        <authorList>
            <person name="Gan H.M."/>
            <person name="Savka M.A."/>
        </authorList>
    </citation>
    <scope>NUCLEOTIDE SEQUENCE [LARGE SCALE GENOMIC DNA]</scope>
    <source>
        <strain evidence="3 5">RF2/1</strain>
        <strain evidence="2 4">T1/7</strain>
    </source>
</reference>
<evidence type="ECO:0000313" key="3">
    <source>
        <dbReference type="EMBL" id="MUP10699.1"/>
    </source>
</evidence>
<feature type="region of interest" description="Disordered" evidence="1">
    <location>
        <begin position="33"/>
        <end position="56"/>
    </location>
</feature>
<accession>A0ABD6H846</accession>
<protein>
    <submittedName>
        <fullName evidence="3">Uncharacterized protein</fullName>
    </submittedName>
</protein>
<evidence type="ECO:0000313" key="2">
    <source>
        <dbReference type="EMBL" id="MUO42387.1"/>
    </source>
</evidence>
<dbReference type="EMBL" id="MBFA02000007">
    <property type="protein sequence ID" value="MUP10699.1"/>
    <property type="molecule type" value="Genomic_DNA"/>
</dbReference>
<evidence type="ECO:0000313" key="4">
    <source>
        <dbReference type="Proteomes" id="UP000179454"/>
    </source>
</evidence>
<dbReference type="Proteomes" id="UP000179454">
    <property type="component" value="Unassembled WGS sequence"/>
</dbReference>
<proteinExistence type="predicted"/>
<evidence type="ECO:0000313" key="5">
    <source>
        <dbReference type="Proteomes" id="UP000179536"/>
    </source>
</evidence>
<dbReference type="RefSeq" id="WP_156753172.1">
    <property type="nucleotide sequence ID" value="NZ_AP023279.1"/>
</dbReference>
<organism evidence="3 5">
    <name type="scientific">Agrobacterium vitis</name>
    <name type="common">Rhizobium vitis</name>
    <dbReference type="NCBI Taxonomy" id="373"/>
    <lineage>
        <taxon>Bacteria</taxon>
        <taxon>Pseudomonadati</taxon>
        <taxon>Pseudomonadota</taxon>
        <taxon>Alphaproteobacteria</taxon>
        <taxon>Hyphomicrobiales</taxon>
        <taxon>Rhizobiaceae</taxon>
        <taxon>Rhizobium/Agrobacterium group</taxon>
        <taxon>Agrobacterium</taxon>
    </lineage>
</organism>
<name>A0ABD6H846_AGRVI</name>
<dbReference type="Proteomes" id="UP000179536">
    <property type="component" value="Unassembled WGS sequence"/>
</dbReference>
<evidence type="ECO:0000256" key="1">
    <source>
        <dbReference type="SAM" id="MobiDB-lite"/>
    </source>
</evidence>
<sequence>MAKKKKPATITMKLNRDGTMNIRSTGGFDLRKLFPAKSEDNPTDPVEQDTVKKAGA</sequence>